<proteinExistence type="predicted"/>
<reference evidence="2" key="1">
    <citation type="journal article" date="2012" name="BMC Genomics">
        <title>Genome sequence of the necrotrophic fungus Penicillium digitatum, the main postharvest pathogen of citrus.</title>
        <authorList>
            <person name="Marcet-Houben M."/>
            <person name="Ballester A.-R."/>
            <person name="de la Fuente B."/>
            <person name="Harries E."/>
            <person name="Marcos J.F."/>
            <person name="Gonzalez-Candelas L."/>
            <person name="Gabaldon T."/>
        </authorList>
    </citation>
    <scope>NUCLEOTIDE SEQUENCE [LARGE SCALE GENOMIC DNA]</scope>
    <source>
        <strain evidence="2">Pd1 / CECT 20795</strain>
    </source>
</reference>
<dbReference type="Proteomes" id="UP000009886">
    <property type="component" value="Unassembled WGS sequence"/>
</dbReference>
<protein>
    <submittedName>
        <fullName evidence="1">Uncharacterized protein</fullName>
    </submittedName>
</protein>
<sequence>MSDSEPIQNYRIQPVAPYAGIVSFVDRSS</sequence>
<dbReference type="EMBL" id="AKCU01000428">
    <property type="protein sequence ID" value="EKV09370.1"/>
    <property type="molecule type" value="Genomic_DNA"/>
</dbReference>
<evidence type="ECO:0000313" key="1">
    <source>
        <dbReference type="EMBL" id="EKV09370.1"/>
    </source>
</evidence>
<comment type="caution">
    <text evidence="1">The sequence shown here is derived from an EMBL/GenBank/DDBJ whole genome shotgun (WGS) entry which is preliminary data.</text>
</comment>
<dbReference type="HOGENOM" id="CLU_3410711_0_0_1"/>
<dbReference type="KEGG" id="pdp:PDIP_64520"/>
<name>K9FIQ2_PEND1</name>
<gene>
    <name evidence="1" type="ORF">PDIP_64520</name>
</gene>
<evidence type="ECO:0000313" key="2">
    <source>
        <dbReference type="Proteomes" id="UP000009886"/>
    </source>
</evidence>
<accession>K9FIQ2</accession>
<dbReference type="VEuPathDB" id="FungiDB:PDIP_64520"/>
<organism evidence="1 2">
    <name type="scientific">Penicillium digitatum (strain Pd1 / CECT 20795)</name>
    <name type="common">Green mold</name>
    <dbReference type="NCBI Taxonomy" id="1170230"/>
    <lineage>
        <taxon>Eukaryota</taxon>
        <taxon>Fungi</taxon>
        <taxon>Dikarya</taxon>
        <taxon>Ascomycota</taxon>
        <taxon>Pezizomycotina</taxon>
        <taxon>Eurotiomycetes</taxon>
        <taxon>Eurotiomycetidae</taxon>
        <taxon>Eurotiales</taxon>
        <taxon>Aspergillaceae</taxon>
        <taxon>Penicillium</taxon>
    </lineage>
</organism>
<dbReference type="AlphaFoldDB" id="K9FIQ2"/>